<protein>
    <recommendedName>
        <fullName evidence="9">Cobalt permease</fullName>
    </recommendedName>
</protein>
<organism evidence="7 8">
    <name type="scientific">Fervidicella metallireducens AeB</name>
    <dbReference type="NCBI Taxonomy" id="1403537"/>
    <lineage>
        <taxon>Bacteria</taxon>
        <taxon>Bacillati</taxon>
        <taxon>Bacillota</taxon>
        <taxon>Clostridia</taxon>
        <taxon>Eubacteriales</taxon>
        <taxon>Clostridiaceae</taxon>
        <taxon>Fervidicella</taxon>
    </lineage>
</organism>
<dbReference type="Pfam" id="PF02361">
    <property type="entry name" value="CbiQ"/>
    <property type="match status" value="1"/>
</dbReference>
<feature type="transmembrane region" description="Helical" evidence="6">
    <location>
        <begin position="150"/>
        <end position="172"/>
    </location>
</feature>
<accession>A0A017RXL4</accession>
<evidence type="ECO:0008006" key="9">
    <source>
        <dbReference type="Google" id="ProtNLM"/>
    </source>
</evidence>
<feature type="transmembrane region" description="Helical" evidence="6">
    <location>
        <begin position="119"/>
        <end position="138"/>
    </location>
</feature>
<dbReference type="Proteomes" id="UP000019681">
    <property type="component" value="Unassembled WGS sequence"/>
</dbReference>
<evidence type="ECO:0000256" key="3">
    <source>
        <dbReference type="ARBA" id="ARBA00022692"/>
    </source>
</evidence>
<dbReference type="OrthoDB" id="8585740at2"/>
<dbReference type="AlphaFoldDB" id="A0A017RXL4"/>
<dbReference type="PANTHER" id="PTHR34857:SF2">
    <property type="entry name" value="SLL0384 PROTEIN"/>
    <property type="match status" value="1"/>
</dbReference>
<dbReference type="EMBL" id="AZQP01000008">
    <property type="protein sequence ID" value="EYE89129.1"/>
    <property type="molecule type" value="Genomic_DNA"/>
</dbReference>
<proteinExistence type="predicted"/>
<keyword evidence="4 6" id="KW-1133">Transmembrane helix</keyword>
<keyword evidence="3 6" id="KW-0812">Transmembrane</keyword>
<dbReference type="InterPro" id="IPR051611">
    <property type="entry name" value="ECF_transporter_component"/>
</dbReference>
<evidence type="ECO:0000313" key="7">
    <source>
        <dbReference type="EMBL" id="EYE89129.1"/>
    </source>
</evidence>
<name>A0A017RXL4_9CLOT</name>
<dbReference type="GO" id="GO:0005886">
    <property type="term" value="C:plasma membrane"/>
    <property type="evidence" value="ECO:0007669"/>
    <property type="project" value="UniProtKB-ARBA"/>
</dbReference>
<dbReference type="PANTHER" id="PTHR34857">
    <property type="entry name" value="SLL0384 PROTEIN"/>
    <property type="match status" value="1"/>
</dbReference>
<keyword evidence="2" id="KW-1003">Cell membrane</keyword>
<evidence type="ECO:0000256" key="5">
    <source>
        <dbReference type="ARBA" id="ARBA00023136"/>
    </source>
</evidence>
<sequence>MDWLFKEDDYVPVKDNSRYLGKNIFIFSEIISKIINGVNLRQSNSILSANPLMRFILLISTIILLSLSTKVTFVLLTDVLIVFTVLAIVKNNHILKAAFTFASFTLIMLIPSILNGNKLNAIIIVLKVFGDICSVSILTSTTPWNDIIKVLKFFLVPDIFIFVLENTLRFIYLLSNISFETLCALKLRSIGKNNKKYTNMSSIIGNMFLKSKNMSEEMYYAMECRGFTGEYEIKTRFHFSIADLLFATLIVVVFIFYFTMGR</sequence>
<dbReference type="CDD" id="cd16914">
    <property type="entry name" value="EcfT"/>
    <property type="match status" value="1"/>
</dbReference>
<keyword evidence="5 6" id="KW-0472">Membrane</keyword>
<evidence type="ECO:0000256" key="1">
    <source>
        <dbReference type="ARBA" id="ARBA00004141"/>
    </source>
</evidence>
<reference evidence="7 8" key="1">
    <citation type="journal article" date="2014" name="Genome Announc.">
        <title>Draft Genome Sequence of Fervidicella metallireducens Strain AeBT, an Iron-Reducing Thermoanaerobe from the Great Artesian Basin.</title>
        <authorList>
            <person name="Patel B.K."/>
        </authorList>
    </citation>
    <scope>NUCLEOTIDE SEQUENCE [LARGE SCALE GENOMIC DNA]</scope>
    <source>
        <strain evidence="7 8">AeB</strain>
    </source>
</reference>
<feature type="transmembrane region" description="Helical" evidence="6">
    <location>
        <begin position="237"/>
        <end position="258"/>
    </location>
</feature>
<evidence type="ECO:0000256" key="6">
    <source>
        <dbReference type="SAM" id="Phobius"/>
    </source>
</evidence>
<feature type="transmembrane region" description="Helical" evidence="6">
    <location>
        <begin position="94"/>
        <end position="113"/>
    </location>
</feature>
<evidence type="ECO:0000313" key="8">
    <source>
        <dbReference type="Proteomes" id="UP000019681"/>
    </source>
</evidence>
<gene>
    <name evidence="7" type="ORF">Q428_04075</name>
</gene>
<evidence type="ECO:0000256" key="2">
    <source>
        <dbReference type="ARBA" id="ARBA00022475"/>
    </source>
</evidence>
<dbReference type="STRING" id="1403537.Q428_04075"/>
<comment type="subcellular location">
    <subcellularLocation>
        <location evidence="1">Membrane</location>
        <topology evidence="1">Multi-pass membrane protein</topology>
    </subcellularLocation>
</comment>
<dbReference type="InterPro" id="IPR003339">
    <property type="entry name" value="ABC/ECF_trnsptr_transmembrane"/>
</dbReference>
<comment type="caution">
    <text evidence="7">The sequence shown here is derived from an EMBL/GenBank/DDBJ whole genome shotgun (WGS) entry which is preliminary data.</text>
</comment>
<evidence type="ECO:0000256" key="4">
    <source>
        <dbReference type="ARBA" id="ARBA00022989"/>
    </source>
</evidence>
<keyword evidence="8" id="KW-1185">Reference proteome</keyword>
<dbReference type="RefSeq" id="WP_035378392.1">
    <property type="nucleotide sequence ID" value="NZ_AZQP01000008.1"/>
</dbReference>